<dbReference type="Proteomes" id="UP000078292">
    <property type="component" value="Unassembled WGS sequence"/>
</dbReference>
<dbReference type="AlphaFoldDB" id="A0A1B7LUN0"/>
<keyword evidence="3" id="KW-1185">Reference proteome</keyword>
<proteinExistence type="predicted"/>
<protein>
    <recommendedName>
        <fullName evidence="1">Htaa domain-containing protein</fullName>
    </recommendedName>
</protein>
<name>A0A1B7LUN0_9MICC</name>
<dbReference type="STRING" id="1837282.A6F49_02730"/>
<evidence type="ECO:0000313" key="3">
    <source>
        <dbReference type="Proteomes" id="UP000078292"/>
    </source>
</evidence>
<feature type="domain" description="Htaa" evidence="1">
    <location>
        <begin position="12"/>
        <end position="155"/>
    </location>
</feature>
<gene>
    <name evidence="2" type="ORF">A6F49_02730</name>
</gene>
<evidence type="ECO:0000259" key="1">
    <source>
        <dbReference type="Pfam" id="PF04213"/>
    </source>
</evidence>
<dbReference type="OrthoDB" id="7210788at2"/>
<organism evidence="2 3">
    <name type="scientific">Enteractinococcus helveticum</name>
    <dbReference type="NCBI Taxonomy" id="1837282"/>
    <lineage>
        <taxon>Bacteria</taxon>
        <taxon>Bacillati</taxon>
        <taxon>Actinomycetota</taxon>
        <taxon>Actinomycetes</taxon>
        <taxon>Micrococcales</taxon>
        <taxon>Micrococcaceae</taxon>
    </lineage>
</organism>
<dbReference type="InterPro" id="IPR007331">
    <property type="entry name" value="Htaa"/>
</dbReference>
<accession>A0A1B7LUN0</accession>
<dbReference type="Pfam" id="PF04213">
    <property type="entry name" value="HtaA"/>
    <property type="match status" value="1"/>
</dbReference>
<reference evidence="2 3" key="1">
    <citation type="submission" date="2016-04" db="EMBL/GenBank/DDBJ databases">
        <title>First whole genome shotgun sequence of the bacterium Enteractinococcus sp. strain UASWS1574.</title>
        <authorList>
            <person name="Crovadore J."/>
            <person name="Chablais R."/>
            <person name="Lefort F."/>
        </authorList>
    </citation>
    <scope>NUCLEOTIDE SEQUENCE [LARGE SCALE GENOMIC DNA]</scope>
    <source>
        <strain evidence="2 3">UASWS1574</strain>
    </source>
</reference>
<sequence>MTDFSQFATTGVTLEWGLKESFRAYFERLSDHSYQFADGACRLNNGQFVYEIVPEASDRNKLVFSGTVQLEAHFGALSVKIAHPVIDQNASTGEIGLSAEVDEHNGEPVRMLIATLEQSLDGAESLVFRAQLADEGQYLFMGNYFSGDELDPVSVVRPDR</sequence>
<dbReference type="EMBL" id="LXEY01000118">
    <property type="protein sequence ID" value="OAV51061.1"/>
    <property type="molecule type" value="Genomic_DNA"/>
</dbReference>
<comment type="caution">
    <text evidence="2">The sequence shown here is derived from an EMBL/GenBank/DDBJ whole genome shotgun (WGS) entry which is preliminary data.</text>
</comment>
<evidence type="ECO:0000313" key="2">
    <source>
        <dbReference type="EMBL" id="OAV51061.1"/>
    </source>
</evidence>